<sequence>MASSSADTRGLFAASASAPGSPTQASTVAGQARRVKLYWYDSVAAQMLNPYGESAFTEQTTEAVWRAAAKGSKRVAFHTELASEEPWRQGVGVSRSAEALLSAIKVLESDDMKKLLKEVPLGTALAEAAELKPHLERLNRGKGSQEGAQQPSLAQLKKRKVDQDAAAAPCTDQQIQEAAAEVHKWLKKEHTPLRAMLALMAGNGAFFAGHVAEKTCRAAVQHKPMNEAAWAAAAVKRNKTSEPPRAAGSAAPDTTGLFDPVLLNVVCGTTGGRAFLKESLGRMAGAAQRAEALARLPRGFARAHMPEVLEEPAPTSATPKPRDKPGRKRPAAAAGLLEVVGRAAAAPVIPGEAPLPVGLFGSAAPVAEEEAPQEQPREQAEEKGKGRLRRCDRCGWLGVPVAGQPCPNSCGAQTPARVAEEIYYHGPWGRYNIALKQGMVALTPERLEHCLDELSTRQQSQAHLAKEFGVPQRTLAHWQQAPRAIEESLASHLEAIRLILAGHTRQSVVETCGVHESFYGAVRRDAPLAAQAWKAEAVQTFGLLQAAGREPRNFPTGLDVLGQWMQVPSWSFCPNCGLRSVEAPMAPGWRFRGKAQVEKLCTNGCDHSPVELETPWTEEQPRPRTRKLMAYITPQAVHWDELRAHLPDLGARLPNTVLPQIDWAALAPLELKVNYTTRRGGRASITSKQKQSLVRGIWKASDVEAALASDGERRAFAWLMTNNETYKKWVLHHKALLAAATSADNSWRYIRTAELLLHSPGLEVAARPWLYPRASFANTDIASRLDALGLLPAGSKPSLRTSFHRKLRSRCMDYQNDFPLVSYMHDVALAKQLSQVAAVAASKRVAPDEMASGMNNFEAYWLQQTQRLEDMCRQMDAFPNLFFTIAPAEWAFPHHYGMLQAAAEAEELSAHQASLTAHLHNCLSAVLEHALLKKGKKGANLTECGIEKVIEFVYRFEFQSRGTLHVHVLAWVKYLDGQNVDLLTGTSGKPGLKSPFVAFLENTFRCGAVDVKCTRTETHHLLLQYVVGYTTKASDALHFHRCEAQEQGSQTEQSHWAQIYRMLCKRQPLEQEISMEFACLPLVKASFTGDHCYAPVPGSPAVNNSRHAYLAFQQCLQKKHPSVYIIREKQEEAEEETPEEDECVELSGEEASRDDAPSRGAPKSFLEWFRGWQVKSKALVQQDPAAGGDLPVLFTYEVKQRNLAGMALGKVWQTVETQFRCMLVTDDNRLARAGPGRGKKCAVGVSFAFELLDIFVGQWAATFLQGAEEKDLVHPQPDAVPENCQHLSHIMERYFGNDPTQLLEAIVPELKLRGLKEPRIRTFNARILSCALLLEAVRRNEADPAAWSARRIFERPRRLWSPQQQAVLDAVEAGTAVVDANDVRVAGRLLQVSGGPGAGKTEVILEAAIQAATAGCKVLLLGPIGLLVTSHRQRIPPDLDITVETVHSAFKITRDRDKQYIPPGRLRHFDLIIFDEVSQIDGEVWKQLQVAFRELHALPYIVFVGDFQQLQPIHGVHQLQRDLEAQAAAGAVQQIQLQQHAAARSSDPDMLAFLRTAERGSRREPPWKASSRTEFGARTWTRQ</sequence>
<proteinExistence type="predicted"/>
<accession>A0A9P1C2W7</accession>
<evidence type="ECO:0000313" key="4">
    <source>
        <dbReference type="EMBL" id="CAL4771358.1"/>
    </source>
</evidence>
<dbReference type="EMBL" id="CAMXCT030000857">
    <property type="protein sequence ID" value="CAL4771358.1"/>
    <property type="molecule type" value="Genomic_DNA"/>
</dbReference>
<name>A0A9P1C2W7_9DINO</name>
<dbReference type="EMBL" id="CAMXCT020000857">
    <property type="protein sequence ID" value="CAL1137421.1"/>
    <property type="molecule type" value="Genomic_DNA"/>
</dbReference>
<organism evidence="3">
    <name type="scientific">Cladocopium goreaui</name>
    <dbReference type="NCBI Taxonomy" id="2562237"/>
    <lineage>
        <taxon>Eukaryota</taxon>
        <taxon>Sar</taxon>
        <taxon>Alveolata</taxon>
        <taxon>Dinophyceae</taxon>
        <taxon>Suessiales</taxon>
        <taxon>Symbiodiniaceae</taxon>
        <taxon>Cladocopium</taxon>
    </lineage>
</organism>
<dbReference type="OrthoDB" id="420187at2759"/>
<evidence type="ECO:0000313" key="3">
    <source>
        <dbReference type="EMBL" id="CAI3984046.1"/>
    </source>
</evidence>
<evidence type="ECO:0000256" key="1">
    <source>
        <dbReference type="SAM" id="MobiDB-lite"/>
    </source>
</evidence>
<dbReference type="SUPFAM" id="SSF52540">
    <property type="entry name" value="P-loop containing nucleoside triphosphate hydrolases"/>
    <property type="match status" value="1"/>
</dbReference>
<reference evidence="4 5" key="2">
    <citation type="submission" date="2024-05" db="EMBL/GenBank/DDBJ databases">
        <authorList>
            <person name="Chen Y."/>
            <person name="Shah S."/>
            <person name="Dougan E. K."/>
            <person name="Thang M."/>
            <person name="Chan C."/>
        </authorList>
    </citation>
    <scope>NUCLEOTIDE SEQUENCE [LARGE SCALE GENOMIC DNA]</scope>
</reference>
<dbReference type="InterPro" id="IPR025476">
    <property type="entry name" value="Helitron_helicase-like"/>
</dbReference>
<comment type="caution">
    <text evidence="3">The sequence shown here is derived from an EMBL/GenBank/DDBJ whole genome shotgun (WGS) entry which is preliminary data.</text>
</comment>
<feature type="compositionally biased region" description="Acidic residues" evidence="1">
    <location>
        <begin position="1131"/>
        <end position="1148"/>
    </location>
</feature>
<protein>
    <recommendedName>
        <fullName evidence="2">Helitron helicase-like domain-containing protein</fullName>
    </recommendedName>
</protein>
<feature type="domain" description="Helitron helicase-like" evidence="2">
    <location>
        <begin position="858"/>
        <end position="969"/>
    </location>
</feature>
<dbReference type="InterPro" id="IPR027417">
    <property type="entry name" value="P-loop_NTPase"/>
</dbReference>
<feature type="compositionally biased region" description="Polar residues" evidence="1">
    <location>
        <begin position="18"/>
        <end position="28"/>
    </location>
</feature>
<gene>
    <name evidence="3" type="ORF">C1SCF055_LOCUS11603</name>
</gene>
<feature type="region of interest" description="Disordered" evidence="1">
    <location>
        <begin position="305"/>
        <end position="330"/>
    </location>
</feature>
<reference evidence="3" key="1">
    <citation type="submission" date="2022-10" db="EMBL/GenBank/DDBJ databases">
        <authorList>
            <person name="Chen Y."/>
            <person name="Dougan E. K."/>
            <person name="Chan C."/>
            <person name="Rhodes N."/>
            <person name="Thang M."/>
        </authorList>
    </citation>
    <scope>NUCLEOTIDE SEQUENCE</scope>
</reference>
<dbReference type="Proteomes" id="UP001152797">
    <property type="component" value="Unassembled WGS sequence"/>
</dbReference>
<dbReference type="Pfam" id="PF14214">
    <property type="entry name" value="Helitron_like_N"/>
    <property type="match status" value="1"/>
</dbReference>
<feature type="compositionally biased region" description="Basic and acidic residues" evidence="1">
    <location>
        <begin position="375"/>
        <end position="386"/>
    </location>
</feature>
<evidence type="ECO:0000259" key="2">
    <source>
        <dbReference type="Pfam" id="PF14214"/>
    </source>
</evidence>
<evidence type="ECO:0000313" key="5">
    <source>
        <dbReference type="Proteomes" id="UP001152797"/>
    </source>
</evidence>
<dbReference type="Gene3D" id="3.40.50.300">
    <property type="entry name" value="P-loop containing nucleotide triphosphate hydrolases"/>
    <property type="match status" value="1"/>
</dbReference>
<feature type="region of interest" description="Disordered" evidence="1">
    <location>
        <begin position="1129"/>
        <end position="1159"/>
    </location>
</feature>
<keyword evidence="5" id="KW-1185">Reference proteome</keyword>
<dbReference type="EMBL" id="CAMXCT010000857">
    <property type="protein sequence ID" value="CAI3984046.1"/>
    <property type="molecule type" value="Genomic_DNA"/>
</dbReference>
<feature type="region of interest" description="Disordered" evidence="1">
    <location>
        <begin position="366"/>
        <end position="386"/>
    </location>
</feature>
<feature type="region of interest" description="Disordered" evidence="1">
    <location>
        <begin position="1"/>
        <end position="28"/>
    </location>
</feature>
<dbReference type="Pfam" id="PF13604">
    <property type="entry name" value="AAA_30"/>
    <property type="match status" value="1"/>
</dbReference>
<feature type="region of interest" description="Disordered" evidence="1">
    <location>
        <begin position="1562"/>
        <end position="1583"/>
    </location>
</feature>